<feature type="transmembrane region" description="Helical" evidence="1">
    <location>
        <begin position="300"/>
        <end position="319"/>
    </location>
</feature>
<comment type="caution">
    <text evidence="2">The sequence shown here is derived from an EMBL/GenBank/DDBJ whole genome shotgun (WGS) entry which is preliminary data.</text>
</comment>
<dbReference type="STRING" id="1801672.A2896_02510"/>
<sequence length="523" mass="60907">MQEPNPLTQKLISEYRDWYETLQPKEGEAKIKVDEVVSKVASFYEKVRGVIDWREEHLLRKTAVERTLKRRLFLKKSGEEIAEPLVQELIRGGHFPNDAIPEKKIAEIQKVINKYIFIIENAPIKIQLNDWLLGIAACEVEETLAPPLKEKALMDYMRELMATSIEVKEKISEEEENVQIDIAIQQALFKLDAPVISYHLLEKWFPQWPDLPQEKLSEITQNIRALYNKIENALKHPLAEKFYNICERYDTPYLILGDIITQGPPRTLLDDFKNPETLEGKVREAYNGRLKKVKARMGRAAFYSTLSIFITKMLVAFAIEIPFDKYITHEFSYFTSGLNILIPPLLMFFLVLSIRPPSKNNAELVVMEVMKIVYQKERKGIYEIKLASPRGFILNAIIVLIYLLSFVGSFGLIIWGLKKLNFSLLSIIIFLVFSSLISFAGVKIRQRAKELVVEKEKEGFLRTFFDLFSLPIIQVGKWLSNQWTKYNAVAVLFNSLLDMPFQVFMEFLEQWRLFLKEKKEKIH</sequence>
<feature type="transmembrane region" description="Helical" evidence="1">
    <location>
        <begin position="331"/>
        <end position="352"/>
    </location>
</feature>
<keyword evidence="1" id="KW-0472">Membrane</keyword>
<accession>A0A1G2EG20</accession>
<dbReference type="Proteomes" id="UP000178647">
    <property type="component" value="Unassembled WGS sequence"/>
</dbReference>
<evidence type="ECO:0000313" key="2">
    <source>
        <dbReference type="EMBL" id="OGZ24727.1"/>
    </source>
</evidence>
<protein>
    <submittedName>
        <fullName evidence="2">Uncharacterized protein</fullName>
    </submittedName>
</protein>
<dbReference type="AlphaFoldDB" id="A0A1G2EG20"/>
<evidence type="ECO:0000313" key="3">
    <source>
        <dbReference type="Proteomes" id="UP000178647"/>
    </source>
</evidence>
<keyword evidence="1" id="KW-0812">Transmembrane</keyword>
<evidence type="ECO:0000256" key="1">
    <source>
        <dbReference type="SAM" id="Phobius"/>
    </source>
</evidence>
<proteinExistence type="predicted"/>
<organism evidence="2 3">
    <name type="scientific">Candidatus Nealsonbacteria bacterium RIFCSPLOWO2_01_FULL_43_32</name>
    <dbReference type="NCBI Taxonomy" id="1801672"/>
    <lineage>
        <taxon>Bacteria</taxon>
        <taxon>Candidatus Nealsoniibacteriota</taxon>
    </lineage>
</organism>
<gene>
    <name evidence="2" type="ORF">A2896_02510</name>
</gene>
<feature type="transmembrane region" description="Helical" evidence="1">
    <location>
        <begin position="392"/>
        <end position="416"/>
    </location>
</feature>
<name>A0A1G2EG20_9BACT</name>
<keyword evidence="1" id="KW-1133">Transmembrane helix</keyword>
<dbReference type="EMBL" id="MHMH01000006">
    <property type="protein sequence ID" value="OGZ24727.1"/>
    <property type="molecule type" value="Genomic_DNA"/>
</dbReference>
<feature type="transmembrane region" description="Helical" evidence="1">
    <location>
        <begin position="422"/>
        <end position="442"/>
    </location>
</feature>
<reference evidence="2 3" key="1">
    <citation type="journal article" date="2016" name="Nat. Commun.">
        <title>Thousands of microbial genomes shed light on interconnected biogeochemical processes in an aquifer system.</title>
        <authorList>
            <person name="Anantharaman K."/>
            <person name="Brown C.T."/>
            <person name="Hug L.A."/>
            <person name="Sharon I."/>
            <person name="Castelle C.J."/>
            <person name="Probst A.J."/>
            <person name="Thomas B.C."/>
            <person name="Singh A."/>
            <person name="Wilkins M.J."/>
            <person name="Karaoz U."/>
            <person name="Brodie E.L."/>
            <person name="Williams K.H."/>
            <person name="Hubbard S.S."/>
            <person name="Banfield J.F."/>
        </authorList>
    </citation>
    <scope>NUCLEOTIDE SEQUENCE [LARGE SCALE GENOMIC DNA]</scope>
</reference>